<dbReference type="EMBL" id="LNXT01000025">
    <property type="protein sequence ID" value="KTC70180.1"/>
    <property type="molecule type" value="Genomic_DNA"/>
</dbReference>
<feature type="modified residue" description="4-aspartylphosphate" evidence="1">
    <location>
        <position position="53"/>
    </location>
</feature>
<keyword evidence="4" id="KW-0418">Kinase</keyword>
<organism evidence="4 6">
    <name type="scientific">Legionella birminghamensis</name>
    <dbReference type="NCBI Taxonomy" id="28083"/>
    <lineage>
        <taxon>Bacteria</taxon>
        <taxon>Pseudomonadati</taxon>
        <taxon>Pseudomonadota</taxon>
        <taxon>Gammaproteobacteria</taxon>
        <taxon>Legionellales</taxon>
        <taxon>Legionellaceae</taxon>
        <taxon>Legionella</taxon>
    </lineage>
</organism>
<proteinExistence type="predicted"/>
<keyword evidence="1" id="KW-0597">Phosphoprotein</keyword>
<evidence type="ECO:0000313" key="5">
    <source>
        <dbReference type="Proteomes" id="UP000054735"/>
    </source>
</evidence>
<feature type="domain" description="Response regulatory" evidence="2">
    <location>
        <begin position="2"/>
        <end position="129"/>
    </location>
</feature>
<dbReference type="InterPro" id="IPR011006">
    <property type="entry name" value="CheY-like_superfamily"/>
</dbReference>
<name>A0A378I6C3_9GAMM</name>
<evidence type="ECO:0000259" key="2">
    <source>
        <dbReference type="PROSITE" id="PS50110"/>
    </source>
</evidence>
<evidence type="ECO:0000313" key="6">
    <source>
        <dbReference type="Proteomes" id="UP000255066"/>
    </source>
</evidence>
<dbReference type="InterPro" id="IPR001789">
    <property type="entry name" value="Sig_transdc_resp-reg_receiver"/>
</dbReference>
<keyword evidence="5" id="KW-1185">Reference proteome</keyword>
<dbReference type="SUPFAM" id="SSF52172">
    <property type="entry name" value="CheY-like"/>
    <property type="match status" value="1"/>
</dbReference>
<accession>A0A378I6C3</accession>
<dbReference type="Proteomes" id="UP000255066">
    <property type="component" value="Unassembled WGS sequence"/>
</dbReference>
<gene>
    <name evidence="3" type="ORF">Lbir_1763</name>
    <name evidence="4" type="ORF">NCTC12437_00166</name>
</gene>
<dbReference type="GO" id="GO:0000160">
    <property type="term" value="P:phosphorelay signal transduction system"/>
    <property type="evidence" value="ECO:0007669"/>
    <property type="project" value="InterPro"/>
</dbReference>
<dbReference type="PROSITE" id="PS50110">
    <property type="entry name" value="RESPONSE_REGULATORY"/>
    <property type="match status" value="1"/>
</dbReference>
<evidence type="ECO:0000313" key="3">
    <source>
        <dbReference type="EMBL" id="KTC70180.1"/>
    </source>
</evidence>
<dbReference type="STRING" id="28083.Lbir_1763"/>
<dbReference type="RefSeq" id="WP_058523806.1">
    <property type="nucleotide sequence ID" value="NZ_CAAAHV010000009.1"/>
</dbReference>
<sequence>MQVIIVEDHAFNAYCLTSLLQEVNPQVTVTLITNSLELNDYLSHSHADLIILDGDLGASDGLRCNGPAVADSLLQTNPMIPLIVWTSSPAMRAAFASVFAEHQLRLSDDNCWPKMVSTDRIRHSLKTCSSNCRSNTHIYQPIRARL</sequence>
<evidence type="ECO:0000256" key="1">
    <source>
        <dbReference type="PROSITE-ProRule" id="PRU00169"/>
    </source>
</evidence>
<evidence type="ECO:0000313" key="4">
    <source>
        <dbReference type="EMBL" id="STX30412.1"/>
    </source>
</evidence>
<dbReference type="Gene3D" id="3.40.50.2300">
    <property type="match status" value="1"/>
</dbReference>
<dbReference type="Proteomes" id="UP000054735">
    <property type="component" value="Unassembled WGS sequence"/>
</dbReference>
<reference evidence="3 5" key="1">
    <citation type="submission" date="2015-11" db="EMBL/GenBank/DDBJ databases">
        <title>Genomic analysis of 38 Legionella species identifies large and diverse effector repertoires.</title>
        <authorList>
            <person name="Burstein D."/>
            <person name="Amaro F."/>
            <person name="Zusman T."/>
            <person name="Lifshitz Z."/>
            <person name="Cohen O."/>
            <person name="Gilbert J.A."/>
            <person name="Pupko T."/>
            <person name="Shuman H.A."/>
            <person name="Segal G."/>
        </authorList>
    </citation>
    <scope>NUCLEOTIDE SEQUENCE [LARGE SCALE GENOMIC DNA]</scope>
    <source>
        <strain evidence="3 5">CDC#1407-AL-14</strain>
    </source>
</reference>
<dbReference type="EMBL" id="UGNW01000001">
    <property type="protein sequence ID" value="STX30412.1"/>
    <property type="molecule type" value="Genomic_DNA"/>
</dbReference>
<dbReference type="GO" id="GO:0016301">
    <property type="term" value="F:kinase activity"/>
    <property type="evidence" value="ECO:0007669"/>
    <property type="project" value="UniProtKB-KW"/>
</dbReference>
<protein>
    <submittedName>
        <fullName evidence="3">Two component sensor and regulator histidine kinase response regulator</fullName>
    </submittedName>
    <submittedName>
        <fullName evidence="4">Two component sensor and regulator, histidine kinase response regulator</fullName>
    </submittedName>
</protein>
<keyword evidence="4" id="KW-0808">Transferase</keyword>
<dbReference type="AlphaFoldDB" id="A0A378I6C3"/>
<reference evidence="4 6" key="2">
    <citation type="submission" date="2018-06" db="EMBL/GenBank/DDBJ databases">
        <authorList>
            <consortium name="Pathogen Informatics"/>
            <person name="Doyle S."/>
        </authorList>
    </citation>
    <scope>NUCLEOTIDE SEQUENCE [LARGE SCALE GENOMIC DNA]</scope>
    <source>
        <strain evidence="4 6">NCTC12437</strain>
    </source>
</reference>
<dbReference type="Pfam" id="PF00072">
    <property type="entry name" value="Response_reg"/>
    <property type="match status" value="1"/>
</dbReference>